<dbReference type="Gene3D" id="2.60.120.260">
    <property type="entry name" value="Galactose-binding domain-like"/>
    <property type="match status" value="1"/>
</dbReference>
<accession>Q6LIN1</accession>
<feature type="signal peptide" evidence="4">
    <location>
        <begin position="1"/>
        <end position="18"/>
    </location>
</feature>
<dbReference type="InterPro" id="IPR008979">
    <property type="entry name" value="Galactose-bd-like_sf"/>
</dbReference>
<proteinExistence type="predicted"/>
<evidence type="ECO:0000256" key="2">
    <source>
        <dbReference type="ARBA" id="ARBA00022801"/>
    </source>
</evidence>
<dbReference type="SUPFAM" id="SSF55486">
    <property type="entry name" value="Metalloproteases ('zincins'), catalytic domain"/>
    <property type="match status" value="1"/>
</dbReference>
<keyword evidence="4" id="KW-0732">Signal</keyword>
<dbReference type="InterPro" id="IPR020008">
    <property type="entry name" value="GlyGly_CTERM"/>
</dbReference>
<evidence type="ECO:0000259" key="5">
    <source>
        <dbReference type="PROSITE" id="PS51829"/>
    </source>
</evidence>
<evidence type="ECO:0000256" key="3">
    <source>
        <dbReference type="SAM" id="MobiDB-lite"/>
    </source>
</evidence>
<evidence type="ECO:0000256" key="4">
    <source>
        <dbReference type="SAM" id="SignalP"/>
    </source>
</evidence>
<dbReference type="InterPro" id="IPR002884">
    <property type="entry name" value="P_dom"/>
</dbReference>
<dbReference type="eggNOG" id="COG4935">
    <property type="taxonomic scope" value="Bacteria"/>
</dbReference>
<feature type="chain" id="PRO_5004277521" description="P/Homo B domain-containing protein" evidence="4">
    <location>
        <begin position="19"/>
        <end position="772"/>
    </location>
</feature>
<dbReference type="KEGG" id="ppr:PBPRB0977"/>
<name>Q6LIN1_PHOPR</name>
<dbReference type="AlphaFoldDB" id="Q6LIN1"/>
<feature type="domain" description="P/Homo B" evidence="5">
    <location>
        <begin position="582"/>
        <end position="723"/>
    </location>
</feature>
<keyword evidence="7" id="KW-1185">Reference proteome</keyword>
<keyword evidence="1" id="KW-0645">Protease</keyword>
<dbReference type="PROSITE" id="PS51829">
    <property type="entry name" value="P_HOMO_B"/>
    <property type="match status" value="1"/>
</dbReference>
<dbReference type="Proteomes" id="UP000000593">
    <property type="component" value="Chromosome 2"/>
</dbReference>
<dbReference type="GO" id="GO:0004252">
    <property type="term" value="F:serine-type endopeptidase activity"/>
    <property type="evidence" value="ECO:0007669"/>
    <property type="project" value="InterPro"/>
</dbReference>
<dbReference type="EMBL" id="CR378678">
    <property type="protein sequence ID" value="CAG22849.1"/>
    <property type="molecule type" value="Genomic_DNA"/>
</dbReference>
<dbReference type="RefSeq" id="WP_011221044.1">
    <property type="nucleotide sequence ID" value="NC_006371.1"/>
</dbReference>
<organism evidence="6 7">
    <name type="scientific">Photobacterium profundum (strain SS9)</name>
    <dbReference type="NCBI Taxonomy" id="298386"/>
    <lineage>
        <taxon>Bacteria</taxon>
        <taxon>Pseudomonadati</taxon>
        <taxon>Pseudomonadota</taxon>
        <taxon>Gammaproteobacteria</taxon>
        <taxon>Vibrionales</taxon>
        <taxon>Vibrionaceae</taxon>
        <taxon>Photobacterium</taxon>
    </lineage>
</organism>
<evidence type="ECO:0000313" key="7">
    <source>
        <dbReference type="Proteomes" id="UP000000593"/>
    </source>
</evidence>
<dbReference type="NCBIfam" id="TIGR03501">
    <property type="entry name" value="GlyGly_CTERM"/>
    <property type="match status" value="1"/>
</dbReference>
<sequence length="772" mass="84412">MKKHLLALLLPIVGSYCSAPLASMIDFPSEPVYVTSSDEAKQLLAQRYTLTGLVNESVSTSLLSTQYRFYQGFANAVACSSSVVVTVDTNTKEVVQIYTHLLDESECQSAKEDNRAIDLDTPEQTYGPLVAAGNAKKIVTTSLNVFDPDPLTVLEDITLEYSDVISNAAYSLYSNVEVTEVAGTRYLENSRVRAVDVRAFDIDGDGALEADANQQGIITSTGDFTIERDIKDYENKQTQFLDTMAFYHIDKSVQYLQQLGFDIFSEPVQFDAFFGNKDNSTAYLAQNVIVFGNGVSADAEDADVILHELGHMINFSLVKRWRDGDTGAIGEGLGDYWAASSRYRTNKTFQPDIVFSWDGVNTSKTSTRILNDTEARYVPGVSYPAHVVRNGSNVDQLWSTPLFQVLKLAVAEHGEPAHEHIDRIIWEGIAALGGGVTMPDAALSIVKAAERLYPQSNYSDLFVKQFKAHNILTNTVAFYAPQFLMAEDGKAKVVLDLFNISGKNIHTFTGHFEQSDDVVSLSSIASFGIALSSKKQAEITVKLPDSAQCGDAFTLNAKTVTDFNNQQIPTQGEYSIPFVVCTPKLTHTPKVENSALSDATSTEGGLGGNKIGVKSYLLTLADTAVLDNDFSVSLHIKHKRMSDLKVTLTPPIGDREITLLAYENIQQEEYNQQLMSRFNQEVNRLKGESLEGTWTLKVTDRAVGESGELVSWGIANISGYSKPETATDETNNNNNNGNNGATNNGSGSGGGSLGWLSLFMLVVINKLRKNTP</sequence>
<protein>
    <recommendedName>
        <fullName evidence="5">P/Homo B domain-containing protein</fullName>
    </recommendedName>
</protein>
<feature type="compositionally biased region" description="Low complexity" evidence="3">
    <location>
        <begin position="731"/>
        <end position="745"/>
    </location>
</feature>
<gene>
    <name evidence="6" type="ordered locus">PBPRB0977</name>
</gene>
<keyword evidence="2" id="KW-0378">Hydrolase</keyword>
<reference evidence="7" key="1">
    <citation type="journal article" date="2005" name="Science">
        <title>Life at depth: Photobacterium profundum genome sequence and expression analysis.</title>
        <authorList>
            <person name="Vezzi A."/>
            <person name="Campanaro S."/>
            <person name="D'Angelo M."/>
            <person name="Simonato F."/>
            <person name="Vitulo N."/>
            <person name="Lauro F.M."/>
            <person name="Cestaro A."/>
            <person name="Malacrida G."/>
            <person name="Simionati B."/>
            <person name="Cannata N."/>
            <person name="Romualdi C."/>
            <person name="Bartlett D.H."/>
            <person name="Valle G."/>
        </authorList>
    </citation>
    <scope>NUCLEOTIDE SEQUENCE [LARGE SCALE GENOMIC DNA]</scope>
    <source>
        <strain evidence="7">ATCC BAA-1253 / SS9</strain>
    </source>
</reference>
<evidence type="ECO:0000256" key="1">
    <source>
        <dbReference type="ARBA" id="ARBA00022670"/>
    </source>
</evidence>
<dbReference type="STRING" id="298386.PBPRB0977"/>
<dbReference type="GO" id="GO:0006508">
    <property type="term" value="P:proteolysis"/>
    <property type="evidence" value="ECO:0007669"/>
    <property type="project" value="UniProtKB-KW"/>
</dbReference>
<feature type="region of interest" description="Disordered" evidence="3">
    <location>
        <begin position="723"/>
        <end position="746"/>
    </location>
</feature>
<dbReference type="HOGENOM" id="CLU_020743_0_0_6"/>
<dbReference type="SUPFAM" id="SSF49785">
    <property type="entry name" value="Galactose-binding domain-like"/>
    <property type="match status" value="1"/>
</dbReference>
<dbReference type="Pfam" id="PF01483">
    <property type="entry name" value="P_proprotein"/>
    <property type="match status" value="1"/>
</dbReference>
<evidence type="ECO:0000313" key="6">
    <source>
        <dbReference type="EMBL" id="CAG22849.1"/>
    </source>
</evidence>